<reference evidence="3" key="2">
    <citation type="journal article" date="2013" name="Nat. Commun.">
        <title>Genome of the Chinese tree shrew.</title>
        <authorList>
            <person name="Fan Y."/>
            <person name="Huang Z.Y."/>
            <person name="Cao C.C."/>
            <person name="Chen C.S."/>
            <person name="Chen Y.X."/>
            <person name="Fan D.D."/>
            <person name="He J."/>
            <person name="Hou H.L."/>
            <person name="Hu L."/>
            <person name="Hu X.T."/>
            <person name="Jiang X.T."/>
            <person name="Lai R."/>
            <person name="Lang Y.S."/>
            <person name="Liang B."/>
            <person name="Liao S.G."/>
            <person name="Mu D."/>
            <person name="Ma Y.Y."/>
            <person name="Niu Y.Y."/>
            <person name="Sun X.Q."/>
            <person name="Xia J.Q."/>
            <person name="Xiao J."/>
            <person name="Xiong Z.Q."/>
            <person name="Xu L."/>
            <person name="Yang L."/>
            <person name="Zhang Y."/>
            <person name="Zhao W."/>
            <person name="Zhao X.D."/>
            <person name="Zheng Y.T."/>
            <person name="Zhou J.M."/>
            <person name="Zhu Y.B."/>
            <person name="Zhang G.J."/>
            <person name="Wang J."/>
            <person name="Yao Y.G."/>
        </authorList>
    </citation>
    <scope>NUCLEOTIDE SEQUENCE [LARGE SCALE GENOMIC DNA]</scope>
</reference>
<dbReference type="AlphaFoldDB" id="L9LAI9"/>
<protein>
    <submittedName>
        <fullName evidence="2">Uncharacterized protein</fullName>
    </submittedName>
</protein>
<evidence type="ECO:0000313" key="3">
    <source>
        <dbReference type="Proteomes" id="UP000011518"/>
    </source>
</evidence>
<feature type="compositionally biased region" description="Basic and acidic residues" evidence="1">
    <location>
        <begin position="52"/>
        <end position="73"/>
    </location>
</feature>
<sequence length="141" mass="15440">MPRYMRTLDEFRVREPMTGLPGQRLRLSLFRMADKAPMDFASAATVPQVPSDSERVREGTARASEDHPSREQQAEDVNMVGRLTPLPSSGGKGPTSPGREDLAGGTADLQLWDHSGHVLHQLFHSSKDPKNPSVLCLIVGP</sequence>
<evidence type="ECO:0000313" key="2">
    <source>
        <dbReference type="EMBL" id="ELW71956.1"/>
    </source>
</evidence>
<accession>L9LAI9</accession>
<dbReference type="Proteomes" id="UP000011518">
    <property type="component" value="Unassembled WGS sequence"/>
</dbReference>
<reference evidence="3" key="1">
    <citation type="submission" date="2012-07" db="EMBL/GenBank/DDBJ databases">
        <title>Genome of the Chinese tree shrew, a rising model animal genetically related to primates.</title>
        <authorList>
            <person name="Zhang G."/>
            <person name="Fan Y."/>
            <person name="Yao Y."/>
            <person name="Huang Z."/>
        </authorList>
    </citation>
    <scope>NUCLEOTIDE SEQUENCE [LARGE SCALE GENOMIC DNA]</scope>
</reference>
<dbReference type="EMBL" id="KB320451">
    <property type="protein sequence ID" value="ELW71956.1"/>
    <property type="molecule type" value="Genomic_DNA"/>
</dbReference>
<feature type="region of interest" description="Disordered" evidence="1">
    <location>
        <begin position="41"/>
        <end position="106"/>
    </location>
</feature>
<dbReference type="InParanoid" id="L9LAI9"/>
<keyword evidence="3" id="KW-1185">Reference proteome</keyword>
<organism evidence="2 3">
    <name type="scientific">Tupaia chinensis</name>
    <name type="common">Chinese tree shrew</name>
    <name type="synonym">Tupaia belangeri chinensis</name>
    <dbReference type="NCBI Taxonomy" id="246437"/>
    <lineage>
        <taxon>Eukaryota</taxon>
        <taxon>Metazoa</taxon>
        <taxon>Chordata</taxon>
        <taxon>Craniata</taxon>
        <taxon>Vertebrata</taxon>
        <taxon>Euteleostomi</taxon>
        <taxon>Mammalia</taxon>
        <taxon>Eutheria</taxon>
        <taxon>Euarchontoglires</taxon>
        <taxon>Scandentia</taxon>
        <taxon>Tupaiidae</taxon>
        <taxon>Tupaia</taxon>
    </lineage>
</organism>
<proteinExistence type="predicted"/>
<gene>
    <name evidence="2" type="ORF">TREES_T100010509</name>
</gene>
<name>L9LAI9_TUPCH</name>
<feature type="compositionally biased region" description="Low complexity" evidence="1">
    <location>
        <begin position="83"/>
        <end position="97"/>
    </location>
</feature>
<evidence type="ECO:0000256" key="1">
    <source>
        <dbReference type="SAM" id="MobiDB-lite"/>
    </source>
</evidence>